<dbReference type="InterPro" id="IPR022045">
    <property type="entry name" value="TcdB_toxin_mid/N"/>
</dbReference>
<dbReference type="NCBIfam" id="TIGR03696">
    <property type="entry name" value="Rhs_assc_core"/>
    <property type="match status" value="1"/>
</dbReference>
<dbReference type="STRING" id="1963862.B4O97_00980"/>
<feature type="signal peptide" evidence="5">
    <location>
        <begin position="1"/>
        <end position="27"/>
    </location>
</feature>
<dbReference type="InterPro" id="IPR050708">
    <property type="entry name" value="T6SS_VgrG/RHS"/>
</dbReference>
<sequence>MNIKKRLTAFLLLECFLVGTVAPPVYAEAPRQEVLPGTPCKWTVPVQEESGFLGEFCVSPESGGEYISDTVSLLVPPGAVENPVMIRIEKLSLVEGLPAGMSNLSSGAAGYRFLPENQSFLRAVKVTLPFDRRILESETALSNLYTWYYDRRESRWRRLERWRVDRQKATITSLTTHFTDMITSTLTLPEGPQAVDFNVNSIKDLKAADPTAGVPRIQGLDAAGMGDAGFSLPLRVPTGRGAVTPKLALTYSSEHQNGWMGRGFDIGVSSVAIDTRFGLPEYGGEDIFAIDGEELVATGEMEDGALKYQRRKEGSFERILWFVNDDRRWEITDKNGTTRVYGTTDSWIGPDRRDRTKIYCWYLSRVIDANGNTADYMYTRDEINSAVYLREIRYSGHEETGEEGLYRVRFDLDLSSGARPDRRSEARGGFVSKLAGLLRGVEISCDGLLFRRYEFSYEQNIFGQTQLIETAEYDGGDQRFYCYGFEYHSPKQQEDGYTGFEETSVSLGYPEQVPALQKDRSLSLGGSLYTGVTLRRPKIDFWGGLKWVVAANFGLRAGMSSSSGRTEISLLDLSGDGLADIVLSKGKKAVCIPNRGDYFDFENTINFGRLPREVNENDSTSCDIGLSVGVFPLSGSTTWQWGSSKTKSSYSDLDGDGFVDFIASDESGYRKNQQGTGFTDGQLRTSGVSGEIVEISENELRSLENSYYIQEPLRRWKAYRSGTVRVENEFSCADTAWADQRNESAWTRTPDTAHNVSFTRAGPSEDAQTIDTVSINAGESIYFHLDTRGEPRGDDLTWRSRVSYRDIEYFEDWEQYGDFLTPPYEYEHLPDSDFDEIYNWTCITDPNDSEQTISVYHRISNWKDIAKSDAGVANALIREGFISLPRIPAQLYQRLMTMAGTRMEVRDLMSGGRKVYPSERYRLFYAYTLAPEENMYYRTGTDGEAVARQYLDDLCDQVGTAAVRNLLRPSFLEGERMYLEHDGSARSYTRSAPAVFLTAEIIDAEDSTGVLGEQSLSGGIVLDRTHDSAGEELLYSHVLIPGESGFRLVRREGNTDTVLDSARVNSSASGISVDLPEDGVSRRFVLGGGTSLIRRLPEAAFEGVLTESLLAGEEFRADDLFPLDGSLWNAVLAEADLTAAEEAEYAAAFVYDEQNDSYTPQPDMDDDLYLSFLKLLDRQSDNGLSALDTLPEENAFRIVLFSTEEYAVFLSAQDPDTAAVIQDCFTRYSEPEAVHWYALSEHLSSHESSAMVDALRRYRVMDELLPWYRDDGEYYLLDEAVSSGSDEANQISAALEKVGLSVWTRLERSIRYSSDGSFSVEDIGTVDAEGLEAFCPLPTEGPAGLVPAGRIRIPVYDYEGVCRLKVIDIRQADSEIDYSPENRVDYSFLESIDLGDFDGGAGGSSSNVDTSAVENTEYHQESFAGGTYGWFYGAWTGNYLWDENELFKARADEHSPDQYTETSTPPPPSFLPLNKNEKDENRIIRTDGKEEMREVSPEAWIGVDNSYSDSEWRDDGSVSYTEYTFAPYIDGQFFHPARVGGDSYYRAPGTGTMVGDGCLSTLRKGKNSGQDNSFSIAGGLYLGSRNSSESWLYKDFLDINGDCYPDVIYFPSEGGKSVQVMYGAVDEDGAFSLGDTVPWTAAFDYLSFSENNTEGFGASPLAAVGAIKNLYIDGKQVSSGIAAPLGLSINGTASSTTRRMALRDINGDGLPDQLRRDGTGALLAAINTGEGFAPVNTFAGGLDVDFFTSPGDFTGATDSRGLYYGNVGSFGGTVSVGFGNPSVSIGASCGLTGNANRSLFRLADVNGDGLPDQVAKRAEDDYFEVLFNLGDSFASESVRIYRDDWTNLDLKEAMRESLNSQISSAINTFTGLSVPTRLPGFDIDPASLEFEDRLGIELNPFNIDDTLEYAAGLSLSLNSSLTISIPLWYPVLSFDISPGVNGSYVNTAATLKFQDITGDGLPDHVLRVPGENRVRVMENRLGHAGLLKTIRSPFGGVTEISYRRAGNTVAMPQNRWVPERISVNDGFQDDPDRPGEHCYVQSFEFRDGFYDRRERLFCGFGTVRITRFESRQSSDPGDWDIASVTEDTYALNPAYDDNIYRRGLLTRRAVYDRHPEDSGALLYSEKICTYDLVPLTDRSRFPQLSRETERLYSPEDQTCIEKLIEYRRYNEYGNVELLTDYGSARDPDDDMTAEIFYAEPDSGRYLHAHPQSIEVRGSDDTLLRRRFGGYDRSRGNLIRLDQYSSENRWSTHLLEWDRYGNLIRMEGPRGHAVEIDYDDAVHTYPVSIRSLNDRVAFTPSYSSSLEWDYRYGKELVLTDQNANVQTRSYDNFGRLTEVWSPYDTGTRPAVAFDYRSDAFPWQAVTLNKVSHDPVSEDDLLTAVTSDGLGRIIQTAREGEVHTKGTGWNCSGAIVFDGAGRVVQEGQTVFTGGTGEFFSNLPPLAGLKNPTGTSYDPLDRVVSIVLPDDPEDPEDDAIISVSYRVEAANLLEIKTDPLGNITETIKDPRGNIRELRKKAPGGELLKRASYEYSALNELIRSLEYQLETGISYPVDYAYDLAGRRTLIESPDAGRITFEYDEAGNPLKKVDSRLRAKGQSIRYSYDGHNRLIRIEYPETADTTFEYGTGSQTDENQAGRLVRRSDSSGTIEYRYGKLGEVLFAGRSLNRLSPGAPAKSAETGFVCDYLGRLESITYPDTEVVSYSYTAGGQVNHVEGVSKGTTTVYIEEIGYDEYGQRVYMEYGNKVVTEYSYNPWRRWLDTIVTTNPGGCREYQNIEYSFDPVGNIEGYRNEVYGYRTEQQYSYDALNQLVSAGGTYEHTPYNTQVDYTSRYSQEYDFDSLGNFSRKTSSQGYSPNRTPMGSLNYNLEYRYWEGKSHRVQWVGNTHYSYDANGNIIEEREGGPSVEATAGISALVKDGVLRSVNRGFALIRNPDESEETVAMRSYEWDEENRLTGYADRRVNMAYTYDADNQRTVKYHIQAGEETLYFDQFWQGVNEDSDFRQSKHIYLGETRIATRLNLESRNGSTDNSYELANTYYYHPDHLGSAHFVTDRHGGRYEHMEYTPYGELWEEQVSDSHDMIPFRFTAKEWDEETGLYYYGARYLDPKRGRWLSADPAGPELGDPNREGFSIVEAANWYSYVSNNPVMYVDPTGLESADAAKHWYNAIYEQNKGWEITQDYGSAEMASMGYYPKSNGIHTGVDLKKTDDLGNNVTTGTPIFPDRPGKIKYIRDEDPGCGFGKYVGIESEDGSNIEVLAHLDSIAPEIRVGFYVDKTTSVGTGGNTGNSTGPHLHKQVQRDVLKNGRTPGMGADGNVVQSMSNYDRITIPVSKSWFMR</sequence>
<keyword evidence="9" id="KW-1185">Reference proteome</keyword>
<dbReference type="SUPFAM" id="SSF69318">
    <property type="entry name" value="Integrin alpha N-terminal domain"/>
    <property type="match status" value="2"/>
</dbReference>
<comment type="subcellular location">
    <subcellularLocation>
        <location evidence="1">Secreted</location>
    </subcellularLocation>
</comment>
<evidence type="ECO:0000259" key="7">
    <source>
        <dbReference type="Pfam" id="PF12256"/>
    </source>
</evidence>
<gene>
    <name evidence="8" type="ORF">B4O97_00980</name>
</gene>
<dbReference type="InterPro" id="IPR003284">
    <property type="entry name" value="Sal_SpvB"/>
</dbReference>
<accession>A0A1Y1S312</accession>
<dbReference type="PANTHER" id="PTHR32305">
    <property type="match status" value="1"/>
</dbReference>
<protein>
    <recommendedName>
        <fullName evidence="10">Insecticide toxin TcdB middle/N-terminal domain-containing protein</fullName>
    </recommendedName>
</protein>
<name>A0A1Y1S312_9SPIO</name>
<evidence type="ECO:0000256" key="4">
    <source>
        <dbReference type="SAM" id="MobiDB-lite"/>
    </source>
</evidence>
<evidence type="ECO:0000256" key="3">
    <source>
        <dbReference type="ARBA" id="ARBA00023026"/>
    </source>
</evidence>
<dbReference type="CDD" id="cd12797">
    <property type="entry name" value="M23_peptidase"/>
    <property type="match status" value="1"/>
</dbReference>
<feature type="domain" description="Insecticide toxin TcdB middle/N-terminal" evidence="7">
    <location>
        <begin position="1949"/>
        <end position="2068"/>
    </location>
</feature>
<dbReference type="Pfam" id="PF12256">
    <property type="entry name" value="TcdB_toxin_midN"/>
    <property type="match status" value="1"/>
</dbReference>
<evidence type="ECO:0008006" key="10">
    <source>
        <dbReference type="Google" id="ProtNLM"/>
    </source>
</evidence>
<evidence type="ECO:0000256" key="5">
    <source>
        <dbReference type="SAM" id="SignalP"/>
    </source>
</evidence>
<dbReference type="PANTHER" id="PTHR32305:SF15">
    <property type="entry name" value="PROTEIN RHSA-RELATED"/>
    <property type="match status" value="1"/>
</dbReference>
<dbReference type="GO" id="GO:0005737">
    <property type="term" value="C:cytoplasm"/>
    <property type="evidence" value="ECO:0007669"/>
    <property type="project" value="InterPro"/>
</dbReference>
<evidence type="ECO:0000313" key="9">
    <source>
        <dbReference type="Proteomes" id="UP000192343"/>
    </source>
</evidence>
<dbReference type="GO" id="GO:0005576">
    <property type="term" value="C:extracellular region"/>
    <property type="evidence" value="ECO:0007669"/>
    <property type="project" value="UniProtKB-SubCell"/>
</dbReference>
<evidence type="ECO:0000256" key="1">
    <source>
        <dbReference type="ARBA" id="ARBA00004613"/>
    </source>
</evidence>
<keyword evidence="2" id="KW-0964">Secreted</keyword>
<dbReference type="RefSeq" id="WP_083047417.1">
    <property type="nucleotide sequence ID" value="NZ_MWQY01000001.1"/>
</dbReference>
<dbReference type="InterPro" id="IPR028994">
    <property type="entry name" value="Integrin_alpha_N"/>
</dbReference>
<dbReference type="Pfam" id="PF01551">
    <property type="entry name" value="Peptidase_M23"/>
    <property type="match status" value="1"/>
</dbReference>
<dbReference type="Gene3D" id="2.180.10.10">
    <property type="entry name" value="RHS repeat-associated core"/>
    <property type="match status" value="2"/>
</dbReference>
<dbReference type="Pfam" id="PF03534">
    <property type="entry name" value="SpvB"/>
    <property type="match status" value="1"/>
</dbReference>
<feature type="chain" id="PRO_5012756350" description="Insecticide toxin TcdB middle/N-terminal domain-containing protein" evidence="5">
    <location>
        <begin position="28"/>
        <end position="3335"/>
    </location>
</feature>
<evidence type="ECO:0000313" key="8">
    <source>
        <dbReference type="EMBL" id="ORC38362.1"/>
    </source>
</evidence>
<keyword evidence="3" id="KW-0843">Virulence</keyword>
<feature type="region of interest" description="Disordered" evidence="4">
    <location>
        <begin position="1453"/>
        <end position="1475"/>
    </location>
</feature>
<dbReference type="InterPro" id="IPR011055">
    <property type="entry name" value="Dup_hybrid_motif"/>
</dbReference>
<dbReference type="InterPro" id="IPR022385">
    <property type="entry name" value="Rhs_assc_core"/>
</dbReference>
<evidence type="ECO:0000256" key="2">
    <source>
        <dbReference type="ARBA" id="ARBA00022525"/>
    </source>
</evidence>
<comment type="caution">
    <text evidence="8">The sequence shown here is derived from an EMBL/GenBank/DDBJ whole genome shotgun (WGS) entry which is preliminary data.</text>
</comment>
<proteinExistence type="predicted"/>
<dbReference type="InterPro" id="IPR016047">
    <property type="entry name" value="M23ase_b-sheet_dom"/>
</dbReference>
<feature type="domain" description="M23ase beta-sheet core" evidence="6">
    <location>
        <begin position="3211"/>
        <end position="3297"/>
    </location>
</feature>
<dbReference type="Proteomes" id="UP000192343">
    <property type="component" value="Unassembled WGS sequence"/>
</dbReference>
<keyword evidence="5" id="KW-0732">Signal</keyword>
<dbReference type="SUPFAM" id="SSF51261">
    <property type="entry name" value="Duplicated hybrid motif"/>
    <property type="match status" value="1"/>
</dbReference>
<dbReference type="EMBL" id="MWQY01000001">
    <property type="protein sequence ID" value="ORC38362.1"/>
    <property type="molecule type" value="Genomic_DNA"/>
</dbReference>
<dbReference type="OrthoDB" id="353304at2"/>
<evidence type="ECO:0000259" key="6">
    <source>
        <dbReference type="Pfam" id="PF01551"/>
    </source>
</evidence>
<organism evidence="8 9">
    <name type="scientific">Marispirochaeta aestuarii</name>
    <dbReference type="NCBI Taxonomy" id="1963862"/>
    <lineage>
        <taxon>Bacteria</taxon>
        <taxon>Pseudomonadati</taxon>
        <taxon>Spirochaetota</taxon>
        <taxon>Spirochaetia</taxon>
        <taxon>Spirochaetales</taxon>
        <taxon>Spirochaetaceae</taxon>
        <taxon>Marispirochaeta</taxon>
    </lineage>
</organism>
<reference evidence="8 9" key="1">
    <citation type="submission" date="2017-03" db="EMBL/GenBank/DDBJ databases">
        <title>Draft Genome sequence of Marispirochaeta sp. strain JC444.</title>
        <authorList>
            <person name="Shivani Y."/>
            <person name="Subhash Y."/>
            <person name="Sasikala C."/>
            <person name="Ramana C."/>
        </authorList>
    </citation>
    <scope>NUCLEOTIDE SEQUENCE [LARGE SCALE GENOMIC DNA]</scope>
    <source>
        <strain evidence="8 9">JC444</strain>
    </source>
</reference>
<dbReference type="Gene3D" id="2.70.70.10">
    <property type="entry name" value="Glucose Permease (Domain IIA)"/>
    <property type="match status" value="1"/>
</dbReference>